<gene>
    <name evidence="5" type="ORF">J40TS1_01410</name>
</gene>
<dbReference type="Pfam" id="PF01026">
    <property type="entry name" value="TatD_DNase"/>
    <property type="match status" value="1"/>
</dbReference>
<dbReference type="PIRSF" id="PIRSF005902">
    <property type="entry name" value="DNase_TatD"/>
    <property type="match status" value="1"/>
</dbReference>
<evidence type="ECO:0008006" key="7">
    <source>
        <dbReference type="Google" id="ProtNLM"/>
    </source>
</evidence>
<evidence type="ECO:0000313" key="5">
    <source>
        <dbReference type="EMBL" id="GIP14499.1"/>
    </source>
</evidence>
<evidence type="ECO:0000256" key="2">
    <source>
        <dbReference type="ARBA" id="ARBA00022723"/>
    </source>
</evidence>
<evidence type="ECO:0000256" key="3">
    <source>
        <dbReference type="ARBA" id="ARBA00022801"/>
    </source>
</evidence>
<organism evidence="5 6">
    <name type="scientific">Paenibacillus montaniterrae</name>
    <dbReference type="NCBI Taxonomy" id="429341"/>
    <lineage>
        <taxon>Bacteria</taxon>
        <taxon>Bacillati</taxon>
        <taxon>Bacillota</taxon>
        <taxon>Bacilli</taxon>
        <taxon>Bacillales</taxon>
        <taxon>Paenibacillaceae</taxon>
        <taxon>Paenibacillus</taxon>
    </lineage>
</organism>
<keyword evidence="3" id="KW-0378">Hydrolase</keyword>
<name>A0A920CWY2_9BACL</name>
<proteinExistence type="inferred from homology"/>
<evidence type="ECO:0000256" key="1">
    <source>
        <dbReference type="ARBA" id="ARBA00009275"/>
    </source>
</evidence>
<feature type="binding site" evidence="4">
    <location>
        <position position="213"/>
    </location>
    <ligand>
        <name>a divalent metal cation</name>
        <dbReference type="ChEBI" id="CHEBI:60240"/>
        <label>1</label>
    </ligand>
</feature>
<dbReference type="InterPro" id="IPR001130">
    <property type="entry name" value="TatD-like"/>
</dbReference>
<feature type="binding site" evidence="4">
    <location>
        <position position="10"/>
    </location>
    <ligand>
        <name>a divalent metal cation</name>
        <dbReference type="ChEBI" id="CHEBI:60240"/>
        <label>1</label>
    </ligand>
</feature>
<keyword evidence="2 4" id="KW-0479">Metal-binding</keyword>
<dbReference type="Proteomes" id="UP000683139">
    <property type="component" value="Unassembled WGS sequence"/>
</dbReference>
<evidence type="ECO:0000313" key="6">
    <source>
        <dbReference type="Proteomes" id="UP000683139"/>
    </source>
</evidence>
<dbReference type="SUPFAM" id="SSF51556">
    <property type="entry name" value="Metallo-dependent hydrolases"/>
    <property type="match status" value="1"/>
</dbReference>
<accession>A0A920CWY2</accession>
<dbReference type="Gene3D" id="3.20.20.140">
    <property type="entry name" value="Metal-dependent hydrolases"/>
    <property type="match status" value="1"/>
</dbReference>
<dbReference type="InterPro" id="IPR032466">
    <property type="entry name" value="Metal_Hydrolase"/>
</dbReference>
<dbReference type="GO" id="GO:0046872">
    <property type="term" value="F:metal ion binding"/>
    <property type="evidence" value="ECO:0007669"/>
    <property type="project" value="UniProtKB-KW"/>
</dbReference>
<feature type="binding site" evidence="4">
    <location>
        <position position="141"/>
    </location>
    <ligand>
        <name>a divalent metal cation</name>
        <dbReference type="ChEBI" id="CHEBI:60240"/>
        <label>2</label>
    </ligand>
</feature>
<dbReference type="GO" id="GO:0016788">
    <property type="term" value="F:hydrolase activity, acting on ester bonds"/>
    <property type="evidence" value="ECO:0007669"/>
    <property type="project" value="InterPro"/>
</dbReference>
<protein>
    <recommendedName>
        <fullName evidence="7">DNAase</fullName>
    </recommendedName>
</protein>
<feature type="binding site" evidence="4">
    <location>
        <position position="165"/>
    </location>
    <ligand>
        <name>a divalent metal cation</name>
        <dbReference type="ChEBI" id="CHEBI:60240"/>
        <label>2</label>
    </ligand>
</feature>
<dbReference type="AlphaFoldDB" id="A0A920CWY2"/>
<dbReference type="PANTHER" id="PTHR46317">
    <property type="entry name" value="HYDROLASE OF PHP SUPERFAMILY-RELATED PROTEIN"/>
    <property type="match status" value="1"/>
</dbReference>
<dbReference type="PANTHER" id="PTHR46317:SF1">
    <property type="entry name" value="HYDROLASE, TATD FAMILY"/>
    <property type="match status" value="1"/>
</dbReference>
<dbReference type="RefSeq" id="WP_213512723.1">
    <property type="nucleotide sequence ID" value="NZ_BOSE01000001.1"/>
</dbReference>
<comment type="similarity">
    <text evidence="1">Belongs to the metallo-dependent hydrolases superfamily. TatD-type hydrolase family.</text>
</comment>
<reference evidence="5" key="1">
    <citation type="submission" date="2021-03" db="EMBL/GenBank/DDBJ databases">
        <title>Antimicrobial resistance genes in bacteria isolated from Japanese honey, and their potential for conferring macrolide and lincosamide resistance in the American foulbrood pathogen Paenibacillus larvae.</title>
        <authorList>
            <person name="Okamoto M."/>
            <person name="Kumagai M."/>
            <person name="Kanamori H."/>
            <person name="Takamatsu D."/>
        </authorList>
    </citation>
    <scope>NUCLEOTIDE SEQUENCE</scope>
    <source>
        <strain evidence="5">J40TS1</strain>
    </source>
</reference>
<feature type="binding site" evidence="4">
    <location>
        <position position="97"/>
    </location>
    <ligand>
        <name>a divalent metal cation</name>
        <dbReference type="ChEBI" id="CHEBI:60240"/>
        <label>1</label>
    </ligand>
</feature>
<feature type="binding site" evidence="4">
    <location>
        <position position="8"/>
    </location>
    <ligand>
        <name>a divalent metal cation</name>
        <dbReference type="ChEBI" id="CHEBI:60240"/>
        <label>1</label>
    </ligand>
</feature>
<dbReference type="CDD" id="cd01292">
    <property type="entry name" value="metallo-dependent_hydrolases"/>
    <property type="match status" value="1"/>
</dbReference>
<comment type="caution">
    <text evidence="5">The sequence shown here is derived from an EMBL/GenBank/DDBJ whole genome shotgun (WGS) entry which is preliminary data.</text>
</comment>
<dbReference type="EMBL" id="BOSE01000001">
    <property type="protein sequence ID" value="GIP14499.1"/>
    <property type="molecule type" value="Genomic_DNA"/>
</dbReference>
<keyword evidence="6" id="KW-1185">Reference proteome</keyword>
<evidence type="ECO:0000256" key="4">
    <source>
        <dbReference type="PIRSR" id="PIRSR005902-1"/>
    </source>
</evidence>
<sequence length="264" mass="30276">MLNYIDAHIHLEQYSEEARSEHLATARAAGVTHVVAVSMDLASSKATYELSGQYDGMIMPAYGFHPEQPILSAQEEQELVAWIRQRAARHERFAIGEVGLPYYTAEEAKERGERFDKQPYAELLERFIVLAKQLDRPIVLHAVYEDAALACDLLQKHQYSRAHFHWFKGDEATIKRMIENGYFISITPDVDYEADIQALVQQYPLELMMIETDGPWPFEGKFEQQETQSAMVVEVAASIAQLKNMPLEQVVRQLYNNSKTFYAI</sequence>